<name>A0A077QZ61_9BASI</name>
<dbReference type="EMBL" id="HG529513">
    <property type="protein sequence ID" value="CDI51648.1"/>
    <property type="molecule type" value="Genomic_DNA"/>
</dbReference>
<feature type="compositionally biased region" description="Pro residues" evidence="1">
    <location>
        <begin position="141"/>
        <end position="162"/>
    </location>
</feature>
<feature type="signal peptide" evidence="2">
    <location>
        <begin position="1"/>
        <end position="24"/>
    </location>
</feature>
<keyword evidence="2" id="KW-0732">Signal</keyword>
<feature type="region of interest" description="Disordered" evidence="1">
    <location>
        <begin position="138"/>
        <end position="176"/>
    </location>
</feature>
<reference evidence="3" key="1">
    <citation type="journal article" date="2014" name="Genome Biol. Evol.">
        <title>Gene Loss Rather Than Gene Gain Is Associated with a Host Jump from Monocots to Dicots in the Smut Fungus Melanopsichium pennsylvanicum.</title>
        <authorList>
            <person name="Sharma R."/>
            <person name="Mishra B."/>
            <person name="Runge F."/>
            <person name="Thines M."/>
        </authorList>
    </citation>
    <scope>NUCLEOTIDE SEQUENCE</scope>
    <source>
        <strain evidence="3">4</strain>
    </source>
</reference>
<organism evidence="3">
    <name type="scientific">Melanopsichium pennsylvanicum 4</name>
    <dbReference type="NCBI Taxonomy" id="1398559"/>
    <lineage>
        <taxon>Eukaryota</taxon>
        <taxon>Fungi</taxon>
        <taxon>Dikarya</taxon>
        <taxon>Basidiomycota</taxon>
        <taxon>Ustilaginomycotina</taxon>
        <taxon>Ustilaginomycetes</taxon>
        <taxon>Ustilaginales</taxon>
        <taxon>Ustilaginaceae</taxon>
        <taxon>Melanopsichium</taxon>
    </lineage>
</organism>
<protein>
    <submittedName>
        <fullName evidence="3">Uncharacterized protein</fullName>
    </submittedName>
</protein>
<accession>A0A077QZ61</accession>
<dbReference type="AlphaFoldDB" id="A0A077QZ61"/>
<proteinExistence type="predicted"/>
<evidence type="ECO:0000256" key="2">
    <source>
        <dbReference type="SAM" id="SignalP"/>
    </source>
</evidence>
<evidence type="ECO:0000313" key="3">
    <source>
        <dbReference type="EMBL" id="CDI51648.1"/>
    </source>
</evidence>
<feature type="chain" id="PRO_5001722653" evidence="2">
    <location>
        <begin position="25"/>
        <end position="325"/>
    </location>
</feature>
<sequence>MGLTRTWLVLLGTISLSLLPLVLADTQLADPNLAVISEFNVVLTDNTKWFDLGCCMSTNADLASIGQYSCVPHKDLQLGQAPGSRRIGIQFCHHRSDGSSPDQVKSIFKSVCEKNTGSWLEPDGSYCPQIWPNYKDGYKKPAPPAAPKADPDPAPPPPPPSNPDLSGKTTNDENGFKTEGTFNYALVDYAITRSMACCKASTKPIVRPAKYKCGQRKVSSQVFLKQCVKILPTITKAKKLAGYTTIGDGNDEIVDDATKQQCSNMWTNALTYTYGFCKLDYDQAQDEATKAFSDDCTAKGGELKDPHNGMCLWEVDDAAGASGFR</sequence>
<evidence type="ECO:0000256" key="1">
    <source>
        <dbReference type="SAM" id="MobiDB-lite"/>
    </source>
</evidence>